<dbReference type="InterPro" id="IPR032527">
    <property type="entry name" value="DUF4959"/>
</dbReference>
<reference evidence="3" key="1">
    <citation type="submission" date="2023-03" db="EMBL/GenBank/DDBJ databases">
        <title>DFI Biobank Strains.</title>
        <authorList>
            <person name="Mostad J."/>
            <person name="Paddock L."/>
            <person name="Medina S."/>
            <person name="Waligurski E."/>
            <person name="Barat B."/>
            <person name="Smith R."/>
            <person name="Burgo V."/>
            <person name="Metcalfe C."/>
            <person name="Woodson C."/>
            <person name="Sundararajan A."/>
            <person name="Ramaswamy R."/>
            <person name="Lin H."/>
            <person name="Pamer E.G."/>
        </authorList>
    </citation>
    <scope>NUCLEOTIDE SEQUENCE</scope>
    <source>
        <strain evidence="3">DFI.9.5</strain>
    </source>
</reference>
<accession>A0AAW6M8U2</accession>
<evidence type="ECO:0000313" key="4">
    <source>
        <dbReference type="Proteomes" id="UP001221924"/>
    </source>
</evidence>
<dbReference type="Pfam" id="PF00754">
    <property type="entry name" value="F5_F8_type_C"/>
    <property type="match status" value="1"/>
</dbReference>
<feature type="chain" id="PRO_5043442748" evidence="1">
    <location>
        <begin position="28"/>
        <end position="417"/>
    </location>
</feature>
<feature type="signal peptide" evidence="1">
    <location>
        <begin position="1"/>
        <end position="27"/>
    </location>
</feature>
<keyword evidence="1" id="KW-0732">Signal</keyword>
<dbReference type="PROSITE" id="PS51257">
    <property type="entry name" value="PROKAR_LIPOPROTEIN"/>
    <property type="match status" value="1"/>
</dbReference>
<name>A0AAW6M8U2_9BACE</name>
<proteinExistence type="predicted"/>
<dbReference type="Proteomes" id="UP001221924">
    <property type="component" value="Unassembled WGS sequence"/>
</dbReference>
<dbReference type="AlphaFoldDB" id="A0AAW6M8U2"/>
<dbReference type="PROSITE" id="PS50022">
    <property type="entry name" value="FA58C_3"/>
    <property type="match status" value="1"/>
</dbReference>
<protein>
    <submittedName>
        <fullName evidence="3">DUF4959 domain-containing protein</fullName>
    </submittedName>
</protein>
<dbReference type="Gene3D" id="2.60.120.260">
    <property type="entry name" value="Galactose-binding domain-like"/>
    <property type="match status" value="1"/>
</dbReference>
<dbReference type="InterPro" id="IPR000421">
    <property type="entry name" value="FA58C"/>
</dbReference>
<comment type="caution">
    <text evidence="3">The sequence shown here is derived from an EMBL/GenBank/DDBJ whole genome shotgun (WGS) entry which is preliminary data.</text>
</comment>
<dbReference type="InterPro" id="IPR008979">
    <property type="entry name" value="Galactose-bd-like_sf"/>
</dbReference>
<organism evidence="3 4">
    <name type="scientific">Bacteroides cellulosilyticus</name>
    <dbReference type="NCBI Taxonomy" id="246787"/>
    <lineage>
        <taxon>Bacteria</taxon>
        <taxon>Pseudomonadati</taxon>
        <taxon>Bacteroidota</taxon>
        <taxon>Bacteroidia</taxon>
        <taxon>Bacteroidales</taxon>
        <taxon>Bacteroidaceae</taxon>
        <taxon>Bacteroides</taxon>
    </lineage>
</organism>
<sequence length="417" mass="45536">MKKDLLKFPLKRVLLSAVILCSLSAIFTSCGDDAEGRITLNDKAPAKVTNVTTAAGPGEVYITWTNPTSESFMYTKIEYTDSKGAKRYSLISKERANENKVATATIKGFANTDKQTFSLFACSVRGNNEGAIEVSQAPESPAFQEVAKTITVEPALGGVLINYKNDYNTTVLIALEYRAASDSKKSGSTKFEVAGNSKGPRLVQLSYGENQFLAGEECIINICAEDEYDNASSAVELKVTPIEAVKIDRSNWSFPGYNAGSNDGTIGYSSQEAQGEGDQDGLKNGRVISMIDSSLKTYWHASWKVASDYPHWFILDMGKDVTVASVELTRRQGNAKGQKGQIIYTCADADALDKNNPDSWNWTNHGSFTFDPNKDAPQSFGLASTPKARYIKIYFGTEHKGSDKYAMLSDLNVYGLE</sequence>
<dbReference type="Pfam" id="PF16323">
    <property type="entry name" value="DUF4959"/>
    <property type="match status" value="1"/>
</dbReference>
<evidence type="ECO:0000313" key="3">
    <source>
        <dbReference type="EMBL" id="MDE8696147.1"/>
    </source>
</evidence>
<feature type="domain" description="F5/8 type C" evidence="2">
    <location>
        <begin position="254"/>
        <end position="416"/>
    </location>
</feature>
<evidence type="ECO:0000259" key="2">
    <source>
        <dbReference type="PROSITE" id="PS50022"/>
    </source>
</evidence>
<dbReference type="SUPFAM" id="SSF49785">
    <property type="entry name" value="Galactose-binding domain-like"/>
    <property type="match status" value="1"/>
</dbReference>
<gene>
    <name evidence="3" type="ORF">PZH42_18705</name>
</gene>
<dbReference type="EMBL" id="JARFID010000022">
    <property type="protein sequence ID" value="MDE8696147.1"/>
    <property type="molecule type" value="Genomic_DNA"/>
</dbReference>
<dbReference type="RefSeq" id="WP_186971743.1">
    <property type="nucleotide sequence ID" value="NZ_CAXKYC010000031.1"/>
</dbReference>
<evidence type="ECO:0000256" key="1">
    <source>
        <dbReference type="SAM" id="SignalP"/>
    </source>
</evidence>